<keyword evidence="1" id="KW-0812">Transmembrane</keyword>
<keyword evidence="3" id="KW-1185">Reference proteome</keyword>
<gene>
    <name evidence="2" type="ORF">RQP52_23715</name>
</gene>
<evidence type="ECO:0000313" key="2">
    <source>
        <dbReference type="EMBL" id="MDU0204097.1"/>
    </source>
</evidence>
<proteinExistence type="predicted"/>
<evidence type="ECO:0008006" key="4">
    <source>
        <dbReference type="Google" id="ProtNLM"/>
    </source>
</evidence>
<dbReference type="EMBL" id="JAWCUD010000009">
    <property type="protein sequence ID" value="MDU0204097.1"/>
    <property type="molecule type" value="Genomic_DNA"/>
</dbReference>
<sequence>MGVIVTVLIIATLAGLIELPQLMRKQQIPEIWVFSSLLFIGSVLCVLQFERVKLPNPLEWITYVYQPVSRFVFGILK</sequence>
<dbReference type="RefSeq" id="WP_315954145.1">
    <property type="nucleotide sequence ID" value="NZ_JAWCUD010000009.1"/>
</dbReference>
<evidence type="ECO:0000256" key="1">
    <source>
        <dbReference type="SAM" id="Phobius"/>
    </source>
</evidence>
<organism evidence="2 3">
    <name type="scientific">Paenibacillus violae</name>
    <dbReference type="NCBI Taxonomy" id="3077234"/>
    <lineage>
        <taxon>Bacteria</taxon>
        <taxon>Bacillati</taxon>
        <taxon>Bacillota</taxon>
        <taxon>Bacilli</taxon>
        <taxon>Bacillales</taxon>
        <taxon>Paenibacillaceae</taxon>
        <taxon>Paenibacillus</taxon>
    </lineage>
</organism>
<feature type="transmembrane region" description="Helical" evidence="1">
    <location>
        <begin position="31"/>
        <end position="49"/>
    </location>
</feature>
<keyword evidence="1" id="KW-0472">Membrane</keyword>
<protein>
    <recommendedName>
        <fullName evidence="4">Spore germination protein</fullName>
    </recommendedName>
</protein>
<evidence type="ECO:0000313" key="3">
    <source>
        <dbReference type="Proteomes" id="UP001260980"/>
    </source>
</evidence>
<comment type="caution">
    <text evidence="2">The sequence shown here is derived from an EMBL/GenBank/DDBJ whole genome shotgun (WGS) entry which is preliminary data.</text>
</comment>
<name>A0ABU3RIM8_9BACL</name>
<keyword evidence="1" id="KW-1133">Transmembrane helix</keyword>
<reference evidence="2 3" key="1">
    <citation type="submission" date="2023-10" db="EMBL/GenBank/DDBJ databases">
        <title>Paenibacillus strain PFR10 Genome sequencing and assembly.</title>
        <authorList>
            <person name="Kim I."/>
        </authorList>
    </citation>
    <scope>NUCLEOTIDE SEQUENCE [LARGE SCALE GENOMIC DNA]</scope>
    <source>
        <strain evidence="2 3">PFR10</strain>
    </source>
</reference>
<dbReference type="Proteomes" id="UP001260980">
    <property type="component" value="Unassembled WGS sequence"/>
</dbReference>
<accession>A0ABU3RIM8</accession>